<keyword evidence="6" id="KW-0349">Heme</keyword>
<evidence type="ECO:0000256" key="2">
    <source>
        <dbReference type="ARBA" id="ARBA00004305"/>
    </source>
</evidence>
<dbReference type="GO" id="GO:0004130">
    <property type="term" value="F:cytochrome-c peroxidase activity"/>
    <property type="evidence" value="ECO:0007669"/>
    <property type="project" value="UniProtKB-EC"/>
</dbReference>
<evidence type="ECO:0000256" key="14">
    <source>
        <dbReference type="RuleBase" id="RU363051"/>
    </source>
</evidence>
<evidence type="ECO:0000256" key="1">
    <source>
        <dbReference type="ARBA" id="ARBA00003917"/>
    </source>
</evidence>
<dbReference type="InterPro" id="IPR002207">
    <property type="entry name" value="Peroxidase_I"/>
</dbReference>
<evidence type="ECO:0000256" key="4">
    <source>
        <dbReference type="ARBA" id="ARBA00005997"/>
    </source>
</evidence>
<gene>
    <name evidence="16" type="primary">KAFR0G00550</name>
    <name evidence="16" type="ORF">KAFR_0G00550</name>
</gene>
<reference evidence="16 17" key="1">
    <citation type="journal article" date="2011" name="Proc. Natl. Acad. Sci. U.S.A.">
        <title>Evolutionary erosion of yeast sex chromosomes by mating-type switching accidents.</title>
        <authorList>
            <person name="Gordon J.L."/>
            <person name="Armisen D."/>
            <person name="Proux-Wera E."/>
            <person name="Oheigeartaigh S.S."/>
            <person name="Byrne K.P."/>
            <person name="Wolfe K.H."/>
        </authorList>
    </citation>
    <scope>NUCLEOTIDE SEQUENCE [LARGE SCALE GENOMIC DNA]</scope>
    <source>
        <strain evidence="17">ATCC 22294 / BCRC 22015 / CBS 2517 / CECT 1963 / NBRC 1671 / NRRL Y-8276</strain>
    </source>
</reference>
<evidence type="ECO:0000256" key="9">
    <source>
        <dbReference type="ARBA" id="ARBA00023002"/>
    </source>
</evidence>
<dbReference type="PRINTS" id="PR00459">
    <property type="entry name" value="ASPEROXIDASE"/>
</dbReference>
<evidence type="ECO:0000256" key="5">
    <source>
        <dbReference type="ARBA" id="ARBA00022559"/>
    </source>
</evidence>
<evidence type="ECO:0000256" key="11">
    <source>
        <dbReference type="ARBA" id="ARBA00023128"/>
    </source>
</evidence>
<evidence type="ECO:0000256" key="12">
    <source>
        <dbReference type="ARBA" id="ARBA00038574"/>
    </source>
</evidence>
<dbReference type="InParanoid" id="H2AXI8"/>
<dbReference type="PANTHER" id="PTHR31356:SF58">
    <property type="entry name" value="CYTOCHROME C PEROXIDASE, MITOCHONDRIAL"/>
    <property type="match status" value="1"/>
</dbReference>
<keyword evidence="17" id="KW-1185">Reference proteome</keyword>
<dbReference type="GeneID" id="13884579"/>
<evidence type="ECO:0000256" key="7">
    <source>
        <dbReference type="ARBA" id="ARBA00022723"/>
    </source>
</evidence>
<dbReference type="eggNOG" id="ENOG502QR1E">
    <property type="taxonomic scope" value="Eukaryota"/>
</dbReference>
<dbReference type="RefSeq" id="XP_003958223.1">
    <property type="nucleotide sequence ID" value="XM_003958174.1"/>
</dbReference>
<dbReference type="SUPFAM" id="SSF48113">
    <property type="entry name" value="Heme-dependent peroxidases"/>
    <property type="match status" value="1"/>
</dbReference>
<dbReference type="InterPro" id="IPR010255">
    <property type="entry name" value="Haem_peroxidase_sf"/>
</dbReference>
<dbReference type="GO" id="GO:0005759">
    <property type="term" value="C:mitochondrial matrix"/>
    <property type="evidence" value="ECO:0007669"/>
    <property type="project" value="UniProtKB-SubCell"/>
</dbReference>
<dbReference type="InterPro" id="IPR002016">
    <property type="entry name" value="Haem_peroxidase"/>
</dbReference>
<dbReference type="STRING" id="1071382.H2AXI8"/>
<dbReference type="Pfam" id="PF00141">
    <property type="entry name" value="peroxidase"/>
    <property type="match status" value="1"/>
</dbReference>
<name>H2AXI8_KAZAF</name>
<feature type="domain" description="Plant heme peroxidase family profile" evidence="15">
    <location>
        <begin position="161"/>
        <end position="352"/>
    </location>
</feature>
<dbReference type="PROSITE" id="PS50873">
    <property type="entry name" value="PEROXIDASE_4"/>
    <property type="match status" value="1"/>
</dbReference>
<dbReference type="GO" id="GO:0042744">
    <property type="term" value="P:hydrogen peroxide catabolic process"/>
    <property type="evidence" value="ECO:0007669"/>
    <property type="project" value="TreeGrafter"/>
</dbReference>
<evidence type="ECO:0000256" key="10">
    <source>
        <dbReference type="ARBA" id="ARBA00023004"/>
    </source>
</evidence>
<organism evidence="16 17">
    <name type="scientific">Kazachstania africana (strain ATCC 22294 / BCRC 22015 / CBS 2517 / CECT 1963 / NBRC 1671 / NRRL Y-8276)</name>
    <name type="common">Yeast</name>
    <name type="synonym">Kluyveromyces africanus</name>
    <dbReference type="NCBI Taxonomy" id="1071382"/>
    <lineage>
        <taxon>Eukaryota</taxon>
        <taxon>Fungi</taxon>
        <taxon>Dikarya</taxon>
        <taxon>Ascomycota</taxon>
        <taxon>Saccharomycotina</taxon>
        <taxon>Saccharomycetes</taxon>
        <taxon>Saccharomycetales</taxon>
        <taxon>Saccharomycetaceae</taxon>
        <taxon>Kazachstania</taxon>
    </lineage>
</organism>
<keyword evidence="5 14" id="KW-0575">Peroxidase</keyword>
<evidence type="ECO:0000256" key="3">
    <source>
        <dbReference type="ARBA" id="ARBA00004569"/>
    </source>
</evidence>
<dbReference type="Gene3D" id="1.10.520.10">
    <property type="match status" value="1"/>
</dbReference>
<dbReference type="InterPro" id="IPR044831">
    <property type="entry name" value="Ccp1-like"/>
</dbReference>
<comment type="subcellular location">
    <subcellularLocation>
        <location evidence="3">Mitochondrion intermembrane space</location>
    </subcellularLocation>
    <subcellularLocation>
        <location evidence="2">Mitochondrion matrix</location>
    </subcellularLocation>
</comment>
<evidence type="ECO:0000256" key="13">
    <source>
        <dbReference type="ARBA" id="ARBA00049265"/>
    </source>
</evidence>
<keyword evidence="11" id="KW-0496">Mitochondrion</keyword>
<evidence type="ECO:0000313" key="17">
    <source>
        <dbReference type="Proteomes" id="UP000005220"/>
    </source>
</evidence>
<evidence type="ECO:0000313" key="16">
    <source>
        <dbReference type="EMBL" id="CCF59088.1"/>
    </source>
</evidence>
<keyword evidence="8" id="KW-0809">Transit peptide</keyword>
<dbReference type="GO" id="GO:0046872">
    <property type="term" value="F:metal ion binding"/>
    <property type="evidence" value="ECO:0007669"/>
    <property type="project" value="UniProtKB-UniRule"/>
</dbReference>
<proteinExistence type="inferred from homology"/>
<sequence length="352" mass="39988">MSTARILNPFFTRTFSKRSVYLFSAATATFAVAATATNEKQQRQGGHWNFNWNKKWLLSTAPIVHMAQEIKDKSEKDYQEVYNAIAVKLREEDEFDGYIGYGPVLTRLAWHSSGTWDKNNNTGGSFGGTYQFQKESNDPSNKGLHNGAEFLAPIHKQFPWLSHGDLYTLGGVVAIQELQGPVIPWRPGRVDLPEDMTPDNGRLPDAVYGADYVRNFFKRLDLNDQEVVALMGAHCLGRTHLQNTGFDGPWGAASNTFTNEFFLNLLNENWKLEKNEAKNMQWNSPKGYMMLPTDHALIEDDKYMAYVKLYATNNDKFFEDFAKAFKKLLEGGITFPQSTPTYRFETLDSQGL</sequence>
<keyword evidence="9 14" id="KW-0560">Oxidoreductase</keyword>
<protein>
    <recommendedName>
        <fullName evidence="14">Peroxidase</fullName>
        <ecNumber evidence="14">1.11.1.-</ecNumber>
    </recommendedName>
</protein>
<dbReference type="GO" id="GO:0020037">
    <property type="term" value="F:heme binding"/>
    <property type="evidence" value="ECO:0007669"/>
    <property type="project" value="UniProtKB-UniRule"/>
</dbReference>
<dbReference type="AlphaFoldDB" id="H2AXI8"/>
<dbReference type="OrthoDB" id="2859658at2759"/>
<comment type="function">
    <text evidence="1">Destroys radicals which are normally produced within the cells and which are toxic to biological systems.</text>
</comment>
<dbReference type="PANTHER" id="PTHR31356">
    <property type="entry name" value="THYLAKOID LUMENAL 29 KDA PROTEIN, CHLOROPLASTIC-RELATED"/>
    <property type="match status" value="1"/>
</dbReference>
<accession>H2AXI8</accession>
<dbReference type="Proteomes" id="UP000005220">
    <property type="component" value="Chromosome 7"/>
</dbReference>
<comment type="similarity">
    <text evidence="4">Belongs to the peroxidase family. Cytochrome c peroxidase subfamily.</text>
</comment>
<evidence type="ECO:0000259" key="15">
    <source>
        <dbReference type="PROSITE" id="PS50873"/>
    </source>
</evidence>
<dbReference type="Gene3D" id="1.10.420.10">
    <property type="entry name" value="Peroxidase, domain 2"/>
    <property type="match status" value="1"/>
</dbReference>
<dbReference type="EMBL" id="HE650827">
    <property type="protein sequence ID" value="CCF59088.1"/>
    <property type="molecule type" value="Genomic_DNA"/>
</dbReference>
<dbReference type="EC" id="1.11.1.-" evidence="14"/>
<comment type="subunit">
    <text evidence="12">Forms a one-to-one complex with cytochrome c.</text>
</comment>
<dbReference type="GO" id="GO:0005758">
    <property type="term" value="C:mitochondrial intermembrane space"/>
    <property type="evidence" value="ECO:0007669"/>
    <property type="project" value="UniProtKB-SubCell"/>
</dbReference>
<keyword evidence="7" id="KW-0479">Metal-binding</keyword>
<dbReference type="KEGG" id="kaf:KAFR_0G00550"/>
<comment type="catalytic activity">
    <reaction evidence="13">
        <text>2 Fe(II)-[cytochrome c] + H2O2 + 2 H(+) = 2 Fe(III)-[cytochrome c] + 2 H2O</text>
        <dbReference type="Rhea" id="RHEA:16581"/>
        <dbReference type="Rhea" id="RHEA-COMP:10350"/>
        <dbReference type="Rhea" id="RHEA-COMP:14399"/>
        <dbReference type="ChEBI" id="CHEBI:15377"/>
        <dbReference type="ChEBI" id="CHEBI:15378"/>
        <dbReference type="ChEBI" id="CHEBI:16240"/>
        <dbReference type="ChEBI" id="CHEBI:29033"/>
        <dbReference type="ChEBI" id="CHEBI:29034"/>
        <dbReference type="EC" id="1.11.1.5"/>
    </reaction>
</comment>
<dbReference type="FunFam" id="1.10.520.10:FF:000005">
    <property type="entry name" value="Cytochrome c peroxidase"/>
    <property type="match status" value="1"/>
</dbReference>
<keyword evidence="10" id="KW-0408">Iron</keyword>
<dbReference type="GO" id="GO:0034599">
    <property type="term" value="P:cellular response to oxidative stress"/>
    <property type="evidence" value="ECO:0007669"/>
    <property type="project" value="EnsemblFungi"/>
</dbReference>
<dbReference type="GO" id="GO:0000302">
    <property type="term" value="P:response to reactive oxygen species"/>
    <property type="evidence" value="ECO:0007669"/>
    <property type="project" value="TreeGrafter"/>
</dbReference>
<evidence type="ECO:0000256" key="6">
    <source>
        <dbReference type="ARBA" id="ARBA00022617"/>
    </source>
</evidence>
<dbReference type="FunCoup" id="H2AXI8">
    <property type="interactions" value="98"/>
</dbReference>
<dbReference type="PRINTS" id="PR00458">
    <property type="entry name" value="PEROXIDASE"/>
</dbReference>
<evidence type="ECO:0000256" key="8">
    <source>
        <dbReference type="ARBA" id="ARBA00022946"/>
    </source>
</evidence>
<dbReference type="HOGENOM" id="CLU_036959_1_1_1"/>